<sequence>MTWHSALYIGSVTHQRLRPRRHKLRYSIYNMLFDLDELNGLAASMRLFSRNRFNLFSFYERDHGDGSDLRAYVDNLLRAAGITPDGGAVRLLCSPRVLGYAFNPLSTYFCYRRDGTLCAILYEVNNTFGQRHSYFIPVAASDAQGVIHQRCDKEFYVSPFMDMTMRYSFRVTPPAHTVALGIQAADENGTMLTAAFAGQRWELSDRALLRIFFAYPLLTLKIIGGIHWEALKLLLKGVRLRQRPALPAQPVSIVPPV</sequence>
<dbReference type="Proteomes" id="UP001156641">
    <property type="component" value="Unassembled WGS sequence"/>
</dbReference>
<evidence type="ECO:0000313" key="1">
    <source>
        <dbReference type="EMBL" id="GLR67016.1"/>
    </source>
</evidence>
<gene>
    <name evidence="1" type="ORF">GCM10010909_16970</name>
</gene>
<comment type="caution">
    <text evidence="1">The sequence shown here is derived from an EMBL/GenBank/DDBJ whole genome shotgun (WGS) entry which is preliminary data.</text>
</comment>
<dbReference type="RefSeq" id="WP_284257723.1">
    <property type="nucleotide sequence ID" value="NZ_BSOS01000047.1"/>
</dbReference>
<organism evidence="1 2">
    <name type="scientific">Acidocella aquatica</name>
    <dbReference type="NCBI Taxonomy" id="1922313"/>
    <lineage>
        <taxon>Bacteria</taxon>
        <taxon>Pseudomonadati</taxon>
        <taxon>Pseudomonadota</taxon>
        <taxon>Alphaproteobacteria</taxon>
        <taxon>Acetobacterales</taxon>
        <taxon>Acidocellaceae</taxon>
        <taxon>Acidocella</taxon>
    </lineage>
</organism>
<dbReference type="EMBL" id="BSOS01000047">
    <property type="protein sequence ID" value="GLR67016.1"/>
    <property type="molecule type" value="Genomic_DNA"/>
</dbReference>
<dbReference type="PANTHER" id="PTHR33973">
    <property type="entry name" value="OS07G0153300 PROTEIN"/>
    <property type="match status" value="1"/>
</dbReference>
<protein>
    <submittedName>
        <fullName evidence="1">DUF1365 domain-containing protein</fullName>
    </submittedName>
</protein>
<evidence type="ECO:0000313" key="2">
    <source>
        <dbReference type="Proteomes" id="UP001156641"/>
    </source>
</evidence>
<dbReference type="Pfam" id="PF07103">
    <property type="entry name" value="DUF1365"/>
    <property type="match status" value="1"/>
</dbReference>
<proteinExistence type="predicted"/>
<dbReference type="InterPro" id="IPR010775">
    <property type="entry name" value="DUF1365"/>
</dbReference>
<name>A0ABQ6A592_9PROT</name>
<accession>A0ABQ6A592</accession>
<dbReference type="PANTHER" id="PTHR33973:SF4">
    <property type="entry name" value="OS07G0153300 PROTEIN"/>
    <property type="match status" value="1"/>
</dbReference>
<keyword evidence="2" id="KW-1185">Reference proteome</keyword>
<reference evidence="2" key="1">
    <citation type="journal article" date="2019" name="Int. J. Syst. Evol. Microbiol.">
        <title>The Global Catalogue of Microorganisms (GCM) 10K type strain sequencing project: providing services to taxonomists for standard genome sequencing and annotation.</title>
        <authorList>
            <consortium name="The Broad Institute Genomics Platform"/>
            <consortium name="The Broad Institute Genome Sequencing Center for Infectious Disease"/>
            <person name="Wu L."/>
            <person name="Ma J."/>
        </authorList>
    </citation>
    <scope>NUCLEOTIDE SEQUENCE [LARGE SCALE GENOMIC DNA]</scope>
    <source>
        <strain evidence="2">NBRC 112502</strain>
    </source>
</reference>